<dbReference type="RefSeq" id="WP_149520634.1">
    <property type="nucleotide sequence ID" value="NZ_VTOU01000001.1"/>
</dbReference>
<feature type="transmembrane region" description="Helical" evidence="1">
    <location>
        <begin position="125"/>
        <end position="143"/>
    </location>
</feature>
<evidence type="ECO:0000313" key="3">
    <source>
        <dbReference type="Proteomes" id="UP000322077"/>
    </source>
</evidence>
<evidence type="ECO:0008006" key="4">
    <source>
        <dbReference type="Google" id="ProtNLM"/>
    </source>
</evidence>
<evidence type="ECO:0000256" key="1">
    <source>
        <dbReference type="SAM" id="Phobius"/>
    </source>
</evidence>
<feature type="transmembrane region" description="Helical" evidence="1">
    <location>
        <begin position="84"/>
        <end position="113"/>
    </location>
</feature>
<dbReference type="EMBL" id="VTOU01000001">
    <property type="protein sequence ID" value="TZG28972.1"/>
    <property type="molecule type" value="Genomic_DNA"/>
</dbReference>
<proteinExistence type="predicted"/>
<reference evidence="2 3" key="1">
    <citation type="submission" date="2019-08" db="EMBL/GenBank/DDBJ databases">
        <authorList>
            <person name="Wang G."/>
            <person name="Xu Z."/>
        </authorList>
    </citation>
    <scope>NUCLEOTIDE SEQUENCE [LARGE SCALE GENOMIC DNA]</scope>
    <source>
        <strain evidence="2 3">ZX</strain>
    </source>
</reference>
<keyword evidence="1" id="KW-1133">Transmembrane helix</keyword>
<accession>A0A5D9CCU9</accession>
<organism evidence="2 3">
    <name type="scientific">Sphingomonas montanisoli</name>
    <dbReference type="NCBI Taxonomy" id="2606412"/>
    <lineage>
        <taxon>Bacteria</taxon>
        <taxon>Pseudomonadati</taxon>
        <taxon>Pseudomonadota</taxon>
        <taxon>Alphaproteobacteria</taxon>
        <taxon>Sphingomonadales</taxon>
        <taxon>Sphingomonadaceae</taxon>
        <taxon>Sphingomonas</taxon>
    </lineage>
</organism>
<name>A0A5D9CCU9_9SPHN</name>
<feature type="transmembrane region" description="Helical" evidence="1">
    <location>
        <begin position="149"/>
        <end position="165"/>
    </location>
</feature>
<protein>
    <recommendedName>
        <fullName evidence="4">Glycosyltransferase RgtA/B/C/D-like domain-containing protein</fullName>
    </recommendedName>
</protein>
<feature type="transmembrane region" description="Helical" evidence="1">
    <location>
        <begin position="215"/>
        <end position="235"/>
    </location>
</feature>
<feature type="transmembrane region" description="Helical" evidence="1">
    <location>
        <begin position="32"/>
        <end position="53"/>
    </location>
</feature>
<evidence type="ECO:0000313" key="2">
    <source>
        <dbReference type="EMBL" id="TZG28972.1"/>
    </source>
</evidence>
<feature type="transmembrane region" description="Helical" evidence="1">
    <location>
        <begin position="177"/>
        <end position="203"/>
    </location>
</feature>
<keyword evidence="3" id="KW-1185">Reference proteome</keyword>
<dbReference type="Proteomes" id="UP000322077">
    <property type="component" value="Unassembled WGS sequence"/>
</dbReference>
<comment type="caution">
    <text evidence="2">The sequence shown here is derived from an EMBL/GenBank/DDBJ whole genome shotgun (WGS) entry which is preliminary data.</text>
</comment>
<keyword evidence="1" id="KW-0812">Transmembrane</keyword>
<gene>
    <name evidence="2" type="ORF">FYJ91_02175</name>
</gene>
<keyword evidence="1" id="KW-0472">Membrane</keyword>
<sequence length="363" mass="39173">MGDIGAGGRVSEDRTSAAKKGRDLFDRLPESSVSYALIAFASIAVISSFAMAYPGVMTEDSFNQYKEAVSGQYKDWFPPIMARLWSIFLVFTPVGSAFFVLHMACYWGGLYLIADRLRDMGHRGMAFATLAIGIVPSQWVTSLFIWKDVGMAVTALAAFAILFRARSKGRSMPKWQGVIVATLLAYSVMVRANGPFAAIPVIFYAFHAPIARRPILTATLGLVAIVFAVGIATPINRHVFAAKDAGGRFALLIYDMVGTAHFARDTAVFDKMGGASLAAVDRCYTPQLGDGIAHSKCQDEVGTRSPGAVGVAKFVLRHPLAYAQHRLLHWCRGGVGTIITRSIISPIRCGLARNICCCSGTGF</sequence>
<dbReference type="AlphaFoldDB" id="A0A5D9CCU9"/>